<accession>A0ACA9QP61</accession>
<evidence type="ECO:0000313" key="2">
    <source>
        <dbReference type="Proteomes" id="UP000789920"/>
    </source>
</evidence>
<dbReference type="EMBL" id="CAJVQC010036343">
    <property type="protein sequence ID" value="CAG8761088.1"/>
    <property type="molecule type" value="Genomic_DNA"/>
</dbReference>
<keyword evidence="2" id="KW-1185">Reference proteome</keyword>
<dbReference type="Proteomes" id="UP000789920">
    <property type="component" value="Unassembled WGS sequence"/>
</dbReference>
<protein>
    <submittedName>
        <fullName evidence="1">27226_t:CDS:1</fullName>
    </submittedName>
</protein>
<feature type="non-terminal residue" evidence="1">
    <location>
        <position position="1"/>
    </location>
</feature>
<comment type="caution">
    <text evidence="1">The sequence shown here is derived from an EMBL/GenBank/DDBJ whole genome shotgun (WGS) entry which is preliminary data.</text>
</comment>
<reference evidence="1" key="1">
    <citation type="submission" date="2021-06" db="EMBL/GenBank/DDBJ databases">
        <authorList>
            <person name="Kallberg Y."/>
            <person name="Tangrot J."/>
            <person name="Rosling A."/>
        </authorList>
    </citation>
    <scope>NUCLEOTIDE SEQUENCE</scope>
    <source>
        <strain evidence="1">MA461A</strain>
    </source>
</reference>
<sequence length="146" mass="15751">LHGLKSGKTLKEFRGHSFFVNDAIFSYDMSRVISASSDDTVKILGSKSTSCLHTITPHGGQGATATISGGITVNCVVQVPKNMDQIKLFVIIYLVTMRGQGDFIYCAAEDSNLYCFNVQTGKSTTLKLSDSEVIGTSHHPFSNILA</sequence>
<proteinExistence type="predicted"/>
<organism evidence="1 2">
    <name type="scientific">Racocetra persica</name>
    <dbReference type="NCBI Taxonomy" id="160502"/>
    <lineage>
        <taxon>Eukaryota</taxon>
        <taxon>Fungi</taxon>
        <taxon>Fungi incertae sedis</taxon>
        <taxon>Mucoromycota</taxon>
        <taxon>Glomeromycotina</taxon>
        <taxon>Glomeromycetes</taxon>
        <taxon>Diversisporales</taxon>
        <taxon>Gigasporaceae</taxon>
        <taxon>Racocetra</taxon>
    </lineage>
</organism>
<name>A0ACA9QP61_9GLOM</name>
<evidence type="ECO:0000313" key="1">
    <source>
        <dbReference type="EMBL" id="CAG8761088.1"/>
    </source>
</evidence>
<gene>
    <name evidence="1" type="ORF">RPERSI_LOCUS15235</name>
</gene>